<evidence type="ECO:0000313" key="2">
    <source>
        <dbReference type="Proteomes" id="UP000834106"/>
    </source>
</evidence>
<sequence length="216" mass="23551">MSIRPRGGPIAPSLAVPFKDTASFNFGDAVFCSGYMLSGNRIIIAQEILASCTLHENPDECITYGQGLEMGCACLRRIIDLGCFWISLLKRSDCVYSTNNFLDYLKEASISWAIIILFPESMYPEQNTASPKLKLAVSLNGTAKEGAIGPPLGLIDIGESEGGYLFRVALPGAKSSNIVMDVLIPLVDVFKVVFENLEPVQFLFNAFIVLTVFLNP</sequence>
<gene>
    <name evidence="1" type="ORF">FPE_LOCUS765</name>
</gene>
<dbReference type="PANTHER" id="PTHR34661:SF2">
    <property type="entry name" value="SHSP DOMAIN-CONTAINING PROTEIN"/>
    <property type="match status" value="1"/>
</dbReference>
<evidence type="ECO:0000313" key="1">
    <source>
        <dbReference type="EMBL" id="CAI9753334.1"/>
    </source>
</evidence>
<dbReference type="EMBL" id="OU503036">
    <property type="protein sequence ID" value="CAI9753334.1"/>
    <property type="molecule type" value="Genomic_DNA"/>
</dbReference>
<organism evidence="1 2">
    <name type="scientific">Fraxinus pennsylvanica</name>
    <dbReference type="NCBI Taxonomy" id="56036"/>
    <lineage>
        <taxon>Eukaryota</taxon>
        <taxon>Viridiplantae</taxon>
        <taxon>Streptophyta</taxon>
        <taxon>Embryophyta</taxon>
        <taxon>Tracheophyta</taxon>
        <taxon>Spermatophyta</taxon>
        <taxon>Magnoliopsida</taxon>
        <taxon>eudicotyledons</taxon>
        <taxon>Gunneridae</taxon>
        <taxon>Pentapetalae</taxon>
        <taxon>asterids</taxon>
        <taxon>lamiids</taxon>
        <taxon>Lamiales</taxon>
        <taxon>Oleaceae</taxon>
        <taxon>Oleeae</taxon>
        <taxon>Fraxinus</taxon>
    </lineage>
</organism>
<reference evidence="1" key="1">
    <citation type="submission" date="2023-05" db="EMBL/GenBank/DDBJ databases">
        <authorList>
            <person name="Huff M."/>
        </authorList>
    </citation>
    <scope>NUCLEOTIDE SEQUENCE</scope>
</reference>
<dbReference type="GO" id="GO:0005634">
    <property type="term" value="C:nucleus"/>
    <property type="evidence" value="ECO:0007669"/>
    <property type="project" value="TreeGrafter"/>
</dbReference>
<keyword evidence="2" id="KW-1185">Reference proteome</keyword>
<dbReference type="AlphaFoldDB" id="A0AAD1YN73"/>
<dbReference type="InterPro" id="IPR039321">
    <property type="entry name" value="IDM2/3-like"/>
</dbReference>
<name>A0AAD1YN73_9LAMI</name>
<proteinExistence type="predicted"/>
<protein>
    <submittedName>
        <fullName evidence="1">Uncharacterized protein</fullName>
    </submittedName>
</protein>
<dbReference type="Proteomes" id="UP000834106">
    <property type="component" value="Chromosome 1"/>
</dbReference>
<accession>A0AAD1YN73</accession>
<dbReference type="PANTHER" id="PTHR34661">
    <property type="entry name" value="INCREASED DNA METHYLATION 3"/>
    <property type="match status" value="1"/>
</dbReference>